<sequence length="187" mass="21608">MATSFKQLEALLDDIGWKYKSNPNDSGGGYIYSGFPTKVYKDKDGDHYATVLFSVQENGELIKFIVPKLYNCVDRNNRKAFFEVAIRKSFEKKLCFYDYDHRDGEIRMIVDFPLEDASLTKQQVIRVVKALITLIDTNDQDVRAAVEEGRLPLLDYKSDLSHEISKMNSDQQLELLVEIKRRNQGIK</sequence>
<dbReference type="RefSeq" id="WP_126156969.1">
    <property type="nucleotide sequence ID" value="NZ_RQXW01000001.1"/>
</dbReference>
<proteinExistence type="predicted"/>
<dbReference type="AlphaFoldDB" id="A0A430KW88"/>
<keyword evidence="2" id="KW-1185">Reference proteome</keyword>
<name>A0A430KW88_9GAMM</name>
<evidence type="ECO:0000313" key="1">
    <source>
        <dbReference type="EMBL" id="RTE67759.1"/>
    </source>
</evidence>
<evidence type="ECO:0008006" key="3">
    <source>
        <dbReference type="Google" id="ProtNLM"/>
    </source>
</evidence>
<reference evidence="1 2" key="1">
    <citation type="submission" date="2018-11" db="EMBL/GenBank/DDBJ databases">
        <title>The draft genome sequence of Amphritea opalescens ANRC-JH13T.</title>
        <authorList>
            <person name="Fang Z."/>
            <person name="Zhang Y."/>
            <person name="Han X."/>
        </authorList>
    </citation>
    <scope>NUCLEOTIDE SEQUENCE [LARGE SCALE GENOMIC DNA]</scope>
    <source>
        <strain evidence="1 2">ANRC-JH13</strain>
    </source>
</reference>
<accession>A0A430KW88</accession>
<evidence type="ECO:0000313" key="2">
    <source>
        <dbReference type="Proteomes" id="UP000283087"/>
    </source>
</evidence>
<protein>
    <recommendedName>
        <fullName evidence="3">YbjN domain-containing protein</fullName>
    </recommendedName>
</protein>
<dbReference type="EMBL" id="RQXW01000001">
    <property type="protein sequence ID" value="RTE67759.1"/>
    <property type="molecule type" value="Genomic_DNA"/>
</dbReference>
<gene>
    <name evidence="1" type="ORF">EH243_02080</name>
</gene>
<comment type="caution">
    <text evidence="1">The sequence shown here is derived from an EMBL/GenBank/DDBJ whole genome shotgun (WGS) entry which is preliminary data.</text>
</comment>
<dbReference type="OrthoDB" id="460352at2"/>
<dbReference type="Proteomes" id="UP000283087">
    <property type="component" value="Unassembled WGS sequence"/>
</dbReference>
<organism evidence="1 2">
    <name type="scientific">Amphritea opalescens</name>
    <dbReference type="NCBI Taxonomy" id="2490544"/>
    <lineage>
        <taxon>Bacteria</taxon>
        <taxon>Pseudomonadati</taxon>
        <taxon>Pseudomonadota</taxon>
        <taxon>Gammaproteobacteria</taxon>
        <taxon>Oceanospirillales</taxon>
        <taxon>Oceanospirillaceae</taxon>
        <taxon>Amphritea</taxon>
    </lineage>
</organism>